<reference evidence="7 8" key="1">
    <citation type="submission" date="2020-04" db="EMBL/GenBank/DDBJ databases">
        <title>Staphylococcus species from domestic dog.</title>
        <authorList>
            <person name="Paterson G.K."/>
        </authorList>
    </citation>
    <scope>NUCLEOTIDE SEQUENCE [LARGE SCALE GENOMIC DNA]</scope>
    <source>
        <strain evidence="7 8">H16/1A</strain>
    </source>
</reference>
<dbReference type="PANTHER" id="PTHR10057">
    <property type="entry name" value="PERIPHERAL-TYPE BENZODIAZEPINE RECEPTOR"/>
    <property type="match status" value="1"/>
</dbReference>
<gene>
    <name evidence="7" type="ORF">HHH54_04390</name>
</gene>
<comment type="subcellular location">
    <subcellularLocation>
        <location evidence="1">Membrane</location>
        <topology evidence="1">Multi-pass membrane protein</topology>
    </subcellularLocation>
</comment>
<comment type="caution">
    <text evidence="7">The sequence shown here is derived from an EMBL/GenBank/DDBJ whole genome shotgun (WGS) entry which is preliminary data.</text>
</comment>
<protein>
    <submittedName>
        <fullName evidence="7">Tryptophan-rich sensory protein</fullName>
    </submittedName>
</protein>
<sequence length="163" mass="18707">MSLRTKLTQTVRTLTPLIGGQLIGKFAVQNAREDYQKNVKPPLSPPGYVFPIVWTLLYTGMGVAYMLVRRQSQRRSIKIWHYSHLTLNYAWTILYFRLKLRFSALIESIALLGTVVATTVSFFKVHKLAGILLIPYALWCAFATYLTAGNWYLNKDNPKFSED</sequence>
<keyword evidence="3 6" id="KW-0812">Transmembrane</keyword>
<feature type="transmembrane region" description="Helical" evidence="6">
    <location>
        <begin position="130"/>
        <end position="153"/>
    </location>
</feature>
<keyword evidence="4 6" id="KW-1133">Transmembrane helix</keyword>
<dbReference type="InterPro" id="IPR004307">
    <property type="entry name" value="TspO_MBR"/>
</dbReference>
<evidence type="ECO:0000256" key="1">
    <source>
        <dbReference type="ARBA" id="ARBA00004141"/>
    </source>
</evidence>
<evidence type="ECO:0000313" key="8">
    <source>
        <dbReference type="Proteomes" id="UP000751852"/>
    </source>
</evidence>
<dbReference type="InterPro" id="IPR038330">
    <property type="entry name" value="TspO/MBR-related_sf"/>
</dbReference>
<dbReference type="CDD" id="cd15904">
    <property type="entry name" value="TSPO_MBR"/>
    <property type="match status" value="1"/>
</dbReference>
<feature type="transmembrane region" description="Helical" evidence="6">
    <location>
        <begin position="104"/>
        <end position="123"/>
    </location>
</feature>
<evidence type="ECO:0000313" key="7">
    <source>
        <dbReference type="EMBL" id="MBI5974839.1"/>
    </source>
</evidence>
<accession>A0ABS0TAP4</accession>
<proteinExistence type="inferred from homology"/>
<dbReference type="PIRSF" id="PIRSF005859">
    <property type="entry name" value="PBR"/>
    <property type="match status" value="1"/>
</dbReference>
<evidence type="ECO:0000256" key="3">
    <source>
        <dbReference type="ARBA" id="ARBA00022692"/>
    </source>
</evidence>
<dbReference type="Pfam" id="PF03073">
    <property type="entry name" value="TspO_MBR"/>
    <property type="match status" value="1"/>
</dbReference>
<dbReference type="RefSeq" id="WP_198617624.1">
    <property type="nucleotide sequence ID" value="NZ_JABANU010000008.1"/>
</dbReference>
<dbReference type="PANTHER" id="PTHR10057:SF0">
    <property type="entry name" value="TRANSLOCATOR PROTEIN"/>
    <property type="match status" value="1"/>
</dbReference>
<comment type="similarity">
    <text evidence="2">Belongs to the TspO/BZRP family.</text>
</comment>
<evidence type="ECO:0000256" key="4">
    <source>
        <dbReference type="ARBA" id="ARBA00022989"/>
    </source>
</evidence>
<evidence type="ECO:0000256" key="5">
    <source>
        <dbReference type="ARBA" id="ARBA00023136"/>
    </source>
</evidence>
<dbReference type="Gene3D" id="1.20.1260.100">
    <property type="entry name" value="TspO/MBR protein"/>
    <property type="match status" value="1"/>
</dbReference>
<evidence type="ECO:0000256" key="2">
    <source>
        <dbReference type="ARBA" id="ARBA00007524"/>
    </source>
</evidence>
<feature type="transmembrane region" description="Helical" evidence="6">
    <location>
        <begin position="48"/>
        <end position="67"/>
    </location>
</feature>
<dbReference type="Proteomes" id="UP000751852">
    <property type="component" value="Unassembled WGS sequence"/>
</dbReference>
<evidence type="ECO:0000256" key="6">
    <source>
        <dbReference type="SAM" id="Phobius"/>
    </source>
</evidence>
<name>A0ABS0TAP4_9STAP</name>
<dbReference type="EMBL" id="JABANU010000008">
    <property type="protein sequence ID" value="MBI5974839.1"/>
    <property type="molecule type" value="Genomic_DNA"/>
</dbReference>
<keyword evidence="5 6" id="KW-0472">Membrane</keyword>
<organism evidence="7 8">
    <name type="scientific">Staphylococcus canis</name>
    <dbReference type="NCBI Taxonomy" id="2724942"/>
    <lineage>
        <taxon>Bacteria</taxon>
        <taxon>Bacillati</taxon>
        <taxon>Bacillota</taxon>
        <taxon>Bacilli</taxon>
        <taxon>Bacillales</taxon>
        <taxon>Staphylococcaceae</taxon>
        <taxon>Staphylococcus</taxon>
    </lineage>
</organism>
<keyword evidence="8" id="KW-1185">Reference proteome</keyword>